<protein>
    <recommendedName>
        <fullName evidence="3">DUF7703 domain-containing protein</fullName>
    </recommendedName>
</protein>
<dbReference type="AlphaFoldDB" id="A0A9P9AI99"/>
<proteinExistence type="predicted"/>
<dbReference type="EMBL" id="JAGPYM010000043">
    <property type="protein sequence ID" value="KAH6873960.1"/>
    <property type="molecule type" value="Genomic_DNA"/>
</dbReference>
<feature type="transmembrane region" description="Helical" evidence="2">
    <location>
        <begin position="72"/>
        <end position="93"/>
    </location>
</feature>
<feature type="transmembrane region" description="Helical" evidence="2">
    <location>
        <begin position="42"/>
        <end position="65"/>
    </location>
</feature>
<gene>
    <name evidence="4" type="ORF">B0T10DRAFT_499547</name>
</gene>
<accession>A0A9P9AI99</accession>
<keyword evidence="2" id="KW-0812">Transmembrane</keyword>
<evidence type="ECO:0000259" key="3">
    <source>
        <dbReference type="Pfam" id="PF24802"/>
    </source>
</evidence>
<dbReference type="InterPro" id="IPR056120">
    <property type="entry name" value="DUF7703"/>
</dbReference>
<feature type="compositionally biased region" description="Polar residues" evidence="1">
    <location>
        <begin position="281"/>
        <end position="290"/>
    </location>
</feature>
<evidence type="ECO:0000313" key="4">
    <source>
        <dbReference type="EMBL" id="KAH6873960.1"/>
    </source>
</evidence>
<feature type="transmembrane region" description="Helical" evidence="2">
    <location>
        <begin position="136"/>
        <end position="163"/>
    </location>
</feature>
<sequence length="378" mass="42874">MWLALSHYEDEQTTISANMPLSSPSNFLVKRMAEAVYNPTDVMVMICSILSLYNGLELLTLIFITFKQWRGLYFWSILVTTFALIPYSLGWLLDYFDLVVNYVGMVFNSIGWILLVTGQSVVLYSRLHLVLYDDRILRGVLWMIIVNGCVWHITMTILLYTTTHGASRRGNHNPQLYNTLEKVQLTFFCIQEFFISGLYIWKVVDILKTSLDESHQKRLFMWYLFGVNVMIVAMDIGLLVIMYTNHFLLEQGVKMVIYSIKLKLEFATLGKLVEFVKTRGNSTQAGSSPHQHPPGFIELSSNQSKTADKKSRSSSNPDTVDLGNLASGSGASSRQADEQIVAARRIVPPDSGSDTEDMNSNQLYDAAMRQMSRGLRPI</sequence>
<reference evidence="4 5" key="1">
    <citation type="journal article" date="2021" name="Nat. Commun.">
        <title>Genetic determinants of endophytism in the Arabidopsis root mycobiome.</title>
        <authorList>
            <person name="Mesny F."/>
            <person name="Miyauchi S."/>
            <person name="Thiergart T."/>
            <person name="Pickel B."/>
            <person name="Atanasova L."/>
            <person name="Karlsson M."/>
            <person name="Huettel B."/>
            <person name="Barry K.W."/>
            <person name="Haridas S."/>
            <person name="Chen C."/>
            <person name="Bauer D."/>
            <person name="Andreopoulos W."/>
            <person name="Pangilinan J."/>
            <person name="LaButti K."/>
            <person name="Riley R."/>
            <person name="Lipzen A."/>
            <person name="Clum A."/>
            <person name="Drula E."/>
            <person name="Henrissat B."/>
            <person name="Kohler A."/>
            <person name="Grigoriev I.V."/>
            <person name="Martin F.M."/>
            <person name="Hacquard S."/>
        </authorList>
    </citation>
    <scope>NUCLEOTIDE SEQUENCE [LARGE SCALE GENOMIC DNA]</scope>
    <source>
        <strain evidence="4 5">MPI-CAGE-CH-0241</strain>
    </source>
</reference>
<dbReference type="Proteomes" id="UP000777438">
    <property type="component" value="Unassembled WGS sequence"/>
</dbReference>
<comment type="caution">
    <text evidence="4">The sequence shown here is derived from an EMBL/GenBank/DDBJ whole genome shotgun (WGS) entry which is preliminary data.</text>
</comment>
<keyword evidence="2" id="KW-1133">Transmembrane helix</keyword>
<evidence type="ECO:0000313" key="5">
    <source>
        <dbReference type="Proteomes" id="UP000777438"/>
    </source>
</evidence>
<feature type="transmembrane region" description="Helical" evidence="2">
    <location>
        <begin position="99"/>
        <end position="124"/>
    </location>
</feature>
<feature type="domain" description="DUF7703" evidence="3">
    <location>
        <begin position="41"/>
        <end position="278"/>
    </location>
</feature>
<evidence type="ECO:0000256" key="2">
    <source>
        <dbReference type="SAM" id="Phobius"/>
    </source>
</evidence>
<feature type="transmembrane region" description="Helical" evidence="2">
    <location>
        <begin position="183"/>
        <end position="201"/>
    </location>
</feature>
<dbReference type="OrthoDB" id="405906at2759"/>
<feature type="transmembrane region" description="Helical" evidence="2">
    <location>
        <begin position="222"/>
        <end position="243"/>
    </location>
</feature>
<keyword evidence="5" id="KW-1185">Reference proteome</keyword>
<dbReference type="Pfam" id="PF24802">
    <property type="entry name" value="DUF7703"/>
    <property type="match status" value="1"/>
</dbReference>
<name>A0A9P9AI99_9HYPO</name>
<feature type="region of interest" description="Disordered" evidence="1">
    <location>
        <begin position="281"/>
        <end position="337"/>
    </location>
</feature>
<keyword evidence="2" id="KW-0472">Membrane</keyword>
<evidence type="ECO:0000256" key="1">
    <source>
        <dbReference type="SAM" id="MobiDB-lite"/>
    </source>
</evidence>
<dbReference type="PANTHER" id="PTHR37013">
    <property type="entry name" value="INTEGRAL MEMBRANE PROTEIN (AFU_ORTHOLOGUE AFUA_1G05950)-RELATED"/>
    <property type="match status" value="1"/>
</dbReference>
<dbReference type="PANTHER" id="PTHR37013:SF3">
    <property type="entry name" value="INTEGRAL MEMBRANE PROTEIN (AFU_ORTHOLOGUE AFUA_1G05950)"/>
    <property type="match status" value="1"/>
</dbReference>
<organism evidence="4 5">
    <name type="scientific">Thelonectria olida</name>
    <dbReference type="NCBI Taxonomy" id="1576542"/>
    <lineage>
        <taxon>Eukaryota</taxon>
        <taxon>Fungi</taxon>
        <taxon>Dikarya</taxon>
        <taxon>Ascomycota</taxon>
        <taxon>Pezizomycotina</taxon>
        <taxon>Sordariomycetes</taxon>
        <taxon>Hypocreomycetidae</taxon>
        <taxon>Hypocreales</taxon>
        <taxon>Nectriaceae</taxon>
        <taxon>Thelonectria</taxon>
    </lineage>
</organism>